<dbReference type="Gene3D" id="3.40.190.10">
    <property type="entry name" value="Periplasmic binding protein-like II"/>
    <property type="match status" value="1"/>
</dbReference>
<protein>
    <submittedName>
        <fullName evidence="1">Phosphate ABC transporter substrate-binding protein</fullName>
    </submittedName>
</protein>
<dbReference type="OrthoDB" id="5368544at2"/>
<dbReference type="AlphaFoldDB" id="A0A365TTG7"/>
<evidence type="ECO:0000313" key="2">
    <source>
        <dbReference type="Proteomes" id="UP000252204"/>
    </source>
</evidence>
<organism evidence="1 2">
    <name type="scientific">Vreelandella sulfidaeris</name>
    <dbReference type="NCBI Taxonomy" id="115553"/>
    <lineage>
        <taxon>Bacteria</taxon>
        <taxon>Pseudomonadati</taxon>
        <taxon>Pseudomonadota</taxon>
        <taxon>Gammaproteobacteria</taxon>
        <taxon>Oceanospirillales</taxon>
        <taxon>Halomonadaceae</taxon>
        <taxon>Vreelandella</taxon>
    </lineage>
</organism>
<dbReference type="RefSeq" id="WP_113267803.1">
    <property type="nucleotide sequence ID" value="NZ_QNTU01000001.1"/>
</dbReference>
<accession>A0A365TTG7</accession>
<evidence type="ECO:0000313" key="1">
    <source>
        <dbReference type="EMBL" id="RBI69147.1"/>
    </source>
</evidence>
<gene>
    <name evidence="1" type="ORF">DQ400_00090</name>
</gene>
<reference evidence="2" key="1">
    <citation type="submission" date="2018-06" db="EMBL/GenBank/DDBJ databases">
        <title>Whole genome sequencing of four bacterial strains from South Shetland trench revealing bio-synthetic gene clusters.</title>
        <authorList>
            <person name="Abdel-Mageed W.M."/>
            <person name="Lehri B."/>
            <person name="Jarmusch S."/>
            <person name="Miranda K."/>
            <person name="Goodfellow M."/>
            <person name="Jaspars M."/>
            <person name="Karlyshev A.V."/>
        </authorList>
    </citation>
    <scope>NUCLEOTIDE SEQUENCE [LARGE SCALE GENOMIC DNA]</scope>
    <source>
        <strain evidence="2">SST4</strain>
    </source>
</reference>
<dbReference type="SUPFAM" id="SSF53850">
    <property type="entry name" value="Periplasmic binding protein-like II"/>
    <property type="match status" value="1"/>
</dbReference>
<keyword evidence="2" id="KW-1185">Reference proteome</keyword>
<proteinExistence type="predicted"/>
<dbReference type="EMBL" id="QNTU01000001">
    <property type="protein sequence ID" value="RBI69147.1"/>
    <property type="molecule type" value="Genomic_DNA"/>
</dbReference>
<name>A0A365TTG7_9GAMM</name>
<sequence length="139" mass="15402">MRLMVSMWGLIFSLMVGNAWAEVVVVVSAQNPTETLSRAELSDIYLGRLNRFPSGVAVELVDQRESSPAYSEFYRSYLEKTPTQIKAHRSKLIFTGRGQPPALVANDSAMANIIAVSPRAIGYLDSATIDERLRVVLIE</sequence>
<comment type="caution">
    <text evidence="1">The sequence shown here is derived from an EMBL/GenBank/DDBJ whole genome shotgun (WGS) entry which is preliminary data.</text>
</comment>
<dbReference type="Proteomes" id="UP000252204">
    <property type="component" value="Unassembled WGS sequence"/>
</dbReference>